<name>A0AAV3ZQ08_9GAST</name>
<evidence type="ECO:0000313" key="3">
    <source>
        <dbReference type="Proteomes" id="UP000735302"/>
    </source>
</evidence>
<keyword evidence="3" id="KW-1185">Reference proteome</keyword>
<accession>A0AAV3ZQ08</accession>
<evidence type="ECO:0000256" key="1">
    <source>
        <dbReference type="SAM" id="MobiDB-lite"/>
    </source>
</evidence>
<dbReference type="AlphaFoldDB" id="A0AAV3ZQ08"/>
<feature type="compositionally biased region" description="Basic and acidic residues" evidence="1">
    <location>
        <begin position="68"/>
        <end position="80"/>
    </location>
</feature>
<sequence>MVAYLPFCALNYGSYTPHQVATVYASYSRPVDEPPGVENWVQQGVYTSSQFTERSKGRVEKLLPLSRPGDEHQAEEHHGQGEYAAGESQEHERDSRSVETSQVFS</sequence>
<feature type="region of interest" description="Disordered" evidence="1">
    <location>
        <begin position="65"/>
        <end position="105"/>
    </location>
</feature>
<reference evidence="2 3" key="1">
    <citation type="journal article" date="2021" name="Elife">
        <title>Chloroplast acquisition without the gene transfer in kleptoplastic sea slugs, Plakobranchus ocellatus.</title>
        <authorList>
            <person name="Maeda T."/>
            <person name="Takahashi S."/>
            <person name="Yoshida T."/>
            <person name="Shimamura S."/>
            <person name="Takaki Y."/>
            <person name="Nagai Y."/>
            <person name="Toyoda A."/>
            <person name="Suzuki Y."/>
            <person name="Arimoto A."/>
            <person name="Ishii H."/>
            <person name="Satoh N."/>
            <person name="Nishiyama T."/>
            <person name="Hasebe M."/>
            <person name="Maruyama T."/>
            <person name="Minagawa J."/>
            <person name="Obokata J."/>
            <person name="Shigenobu S."/>
        </authorList>
    </citation>
    <scope>NUCLEOTIDE SEQUENCE [LARGE SCALE GENOMIC DNA]</scope>
</reference>
<dbReference type="EMBL" id="BLXT01002742">
    <property type="protein sequence ID" value="GFN97276.1"/>
    <property type="molecule type" value="Genomic_DNA"/>
</dbReference>
<evidence type="ECO:0000313" key="2">
    <source>
        <dbReference type="EMBL" id="GFN97276.1"/>
    </source>
</evidence>
<dbReference type="Proteomes" id="UP000735302">
    <property type="component" value="Unassembled WGS sequence"/>
</dbReference>
<protein>
    <submittedName>
        <fullName evidence="2">Uncharacterized protein</fullName>
    </submittedName>
</protein>
<comment type="caution">
    <text evidence="2">The sequence shown here is derived from an EMBL/GenBank/DDBJ whole genome shotgun (WGS) entry which is preliminary data.</text>
</comment>
<proteinExistence type="predicted"/>
<organism evidence="2 3">
    <name type="scientific">Plakobranchus ocellatus</name>
    <dbReference type="NCBI Taxonomy" id="259542"/>
    <lineage>
        <taxon>Eukaryota</taxon>
        <taxon>Metazoa</taxon>
        <taxon>Spiralia</taxon>
        <taxon>Lophotrochozoa</taxon>
        <taxon>Mollusca</taxon>
        <taxon>Gastropoda</taxon>
        <taxon>Heterobranchia</taxon>
        <taxon>Euthyneura</taxon>
        <taxon>Panpulmonata</taxon>
        <taxon>Sacoglossa</taxon>
        <taxon>Placobranchoidea</taxon>
        <taxon>Plakobranchidae</taxon>
        <taxon>Plakobranchus</taxon>
    </lineage>
</organism>
<gene>
    <name evidence="2" type="ORF">PoB_002378200</name>
</gene>
<feature type="compositionally biased region" description="Basic and acidic residues" evidence="1">
    <location>
        <begin position="88"/>
        <end position="97"/>
    </location>
</feature>